<protein>
    <submittedName>
        <fullName evidence="15">Cyp2c11: Cytochrome protein</fullName>
    </submittedName>
</protein>
<keyword evidence="8" id="KW-0492">Microsome</keyword>
<comment type="cofactor">
    <cofactor evidence="1 13">
        <name>heme</name>
        <dbReference type="ChEBI" id="CHEBI:30413"/>
    </cofactor>
</comment>
<feature type="transmembrane region" description="Helical" evidence="14">
    <location>
        <begin position="12"/>
        <end position="39"/>
    </location>
</feature>
<dbReference type="InterPro" id="IPR002401">
    <property type="entry name" value="Cyt_P450_E_grp-I"/>
</dbReference>
<dbReference type="Pfam" id="PF00067">
    <property type="entry name" value="p450"/>
    <property type="match status" value="1"/>
</dbReference>
<dbReference type="EMBL" id="JAOTOJ010000002">
    <property type="protein sequence ID" value="KAK9406798.1"/>
    <property type="molecule type" value="Genomic_DNA"/>
</dbReference>
<evidence type="ECO:0000256" key="2">
    <source>
        <dbReference type="ARBA" id="ARBA00004174"/>
    </source>
</evidence>
<dbReference type="PANTHER" id="PTHR24300">
    <property type="entry name" value="CYTOCHROME P450 508A4-RELATED"/>
    <property type="match status" value="1"/>
</dbReference>
<dbReference type="GO" id="GO:0005789">
    <property type="term" value="C:endoplasmic reticulum membrane"/>
    <property type="evidence" value="ECO:0007669"/>
    <property type="project" value="UniProtKB-SubCell"/>
</dbReference>
<organism evidence="15 16">
    <name type="scientific">Crotalus adamanteus</name>
    <name type="common">Eastern diamondback rattlesnake</name>
    <dbReference type="NCBI Taxonomy" id="8729"/>
    <lineage>
        <taxon>Eukaryota</taxon>
        <taxon>Metazoa</taxon>
        <taxon>Chordata</taxon>
        <taxon>Craniata</taxon>
        <taxon>Vertebrata</taxon>
        <taxon>Euteleostomi</taxon>
        <taxon>Lepidosauria</taxon>
        <taxon>Squamata</taxon>
        <taxon>Bifurcata</taxon>
        <taxon>Unidentata</taxon>
        <taxon>Episquamata</taxon>
        <taxon>Toxicofera</taxon>
        <taxon>Serpentes</taxon>
        <taxon>Colubroidea</taxon>
        <taxon>Viperidae</taxon>
        <taxon>Crotalinae</taxon>
        <taxon>Crotalus</taxon>
    </lineage>
</organism>
<keyword evidence="5 13" id="KW-0349">Heme</keyword>
<name>A0AAW1BY96_CROAD</name>
<dbReference type="PRINTS" id="PR00385">
    <property type="entry name" value="P450"/>
</dbReference>
<dbReference type="GO" id="GO:0019373">
    <property type="term" value="P:epoxygenase P450 pathway"/>
    <property type="evidence" value="ECO:0007669"/>
    <property type="project" value="TreeGrafter"/>
</dbReference>
<sequence>KEDYLVLSIDDLVISVFELFIAGSKSVSSIISFGLILLARFPDIQAKAQEEIDEVVGANRTPSIEDRMKLFYTNALVHEILRFQQISNEIFPHMTTKDVNFRGHFIPQGTTVLPLGISIHFDPLFWEDPEQFDPAHFLDKKGKFQKKDAYLPFSAGKRSCTGEGLADMELFLFIAILLQHFTFELTIDPEEIDLKTLYKSSREKGKFCYLWAITRKI</sequence>
<comment type="similarity">
    <text evidence="4">Belongs to the cytochrome P450 family.</text>
</comment>
<dbReference type="InterPro" id="IPR001128">
    <property type="entry name" value="Cyt_P450"/>
</dbReference>
<evidence type="ECO:0000256" key="6">
    <source>
        <dbReference type="ARBA" id="ARBA00022723"/>
    </source>
</evidence>
<dbReference type="FunFam" id="1.10.630.10:FF:000238">
    <property type="entry name" value="Cytochrome P450 2A6"/>
    <property type="match status" value="1"/>
</dbReference>
<evidence type="ECO:0000256" key="9">
    <source>
        <dbReference type="ARBA" id="ARBA00023002"/>
    </source>
</evidence>
<keyword evidence="10 13" id="KW-0408">Iron</keyword>
<keyword evidence="7" id="KW-0256">Endoplasmic reticulum</keyword>
<feature type="non-terminal residue" evidence="15">
    <location>
        <position position="1"/>
    </location>
</feature>
<keyword evidence="12 14" id="KW-0472">Membrane</keyword>
<evidence type="ECO:0000256" key="10">
    <source>
        <dbReference type="ARBA" id="ARBA00023004"/>
    </source>
</evidence>
<dbReference type="PANTHER" id="PTHR24300:SF389">
    <property type="entry name" value="CYTOCHROME P450 2C20"/>
    <property type="match status" value="1"/>
</dbReference>
<comment type="subcellular location">
    <subcellularLocation>
        <location evidence="3">Endoplasmic reticulum membrane</location>
        <topology evidence="3">Peripheral membrane protein</topology>
    </subcellularLocation>
    <subcellularLocation>
        <location evidence="2">Microsome membrane</location>
        <topology evidence="2">Peripheral membrane protein</topology>
    </subcellularLocation>
</comment>
<dbReference type="GO" id="GO:0005506">
    <property type="term" value="F:iron ion binding"/>
    <property type="evidence" value="ECO:0007669"/>
    <property type="project" value="InterPro"/>
</dbReference>
<dbReference type="InterPro" id="IPR050182">
    <property type="entry name" value="Cytochrome_P450_fam2"/>
</dbReference>
<dbReference type="InterPro" id="IPR036396">
    <property type="entry name" value="Cyt_P450_sf"/>
</dbReference>
<evidence type="ECO:0000313" key="16">
    <source>
        <dbReference type="Proteomes" id="UP001474421"/>
    </source>
</evidence>
<dbReference type="AlphaFoldDB" id="A0AAW1BY96"/>
<feature type="binding site" description="axial binding residue" evidence="13">
    <location>
        <position position="160"/>
    </location>
    <ligand>
        <name>heme</name>
        <dbReference type="ChEBI" id="CHEBI:30413"/>
    </ligand>
    <ligandPart>
        <name>Fe</name>
        <dbReference type="ChEBI" id="CHEBI:18248"/>
    </ligandPart>
</feature>
<evidence type="ECO:0000256" key="8">
    <source>
        <dbReference type="ARBA" id="ARBA00022848"/>
    </source>
</evidence>
<evidence type="ECO:0000256" key="7">
    <source>
        <dbReference type="ARBA" id="ARBA00022824"/>
    </source>
</evidence>
<evidence type="ECO:0000256" key="14">
    <source>
        <dbReference type="SAM" id="Phobius"/>
    </source>
</evidence>
<evidence type="ECO:0000256" key="4">
    <source>
        <dbReference type="ARBA" id="ARBA00010617"/>
    </source>
</evidence>
<evidence type="ECO:0000256" key="1">
    <source>
        <dbReference type="ARBA" id="ARBA00001971"/>
    </source>
</evidence>
<keyword evidence="9" id="KW-0560">Oxidoreductase</keyword>
<dbReference type="GO" id="GO:0016712">
    <property type="term" value="F:oxidoreductase activity, acting on paired donors, with incorporation or reduction of molecular oxygen, reduced flavin or flavoprotein as one donor, and incorporation of one atom of oxygen"/>
    <property type="evidence" value="ECO:0007669"/>
    <property type="project" value="TreeGrafter"/>
</dbReference>
<gene>
    <name evidence="15" type="ORF">NXF25_005572</name>
</gene>
<dbReference type="Gene3D" id="1.10.630.10">
    <property type="entry name" value="Cytochrome P450"/>
    <property type="match status" value="1"/>
</dbReference>
<dbReference type="GO" id="GO:0006805">
    <property type="term" value="P:xenobiotic metabolic process"/>
    <property type="evidence" value="ECO:0007669"/>
    <property type="project" value="TreeGrafter"/>
</dbReference>
<evidence type="ECO:0000256" key="5">
    <source>
        <dbReference type="ARBA" id="ARBA00022617"/>
    </source>
</evidence>
<reference evidence="15 16" key="1">
    <citation type="journal article" date="2024" name="Proc. Natl. Acad. Sci. U.S.A.">
        <title>The genetic regulatory architecture and epigenomic basis for age-related changes in rattlesnake venom.</title>
        <authorList>
            <person name="Hogan M.P."/>
            <person name="Holding M.L."/>
            <person name="Nystrom G.S."/>
            <person name="Colston T.J."/>
            <person name="Bartlett D.A."/>
            <person name="Mason A.J."/>
            <person name="Ellsworth S.A."/>
            <person name="Rautsaw R.M."/>
            <person name="Lawrence K.C."/>
            <person name="Strickland J.L."/>
            <person name="He B."/>
            <person name="Fraser P."/>
            <person name="Margres M.J."/>
            <person name="Gilbert D.M."/>
            <person name="Gibbs H.L."/>
            <person name="Parkinson C.L."/>
            <person name="Rokyta D.R."/>
        </authorList>
    </citation>
    <scope>NUCLEOTIDE SEQUENCE [LARGE SCALE GENOMIC DNA]</scope>
    <source>
        <strain evidence="15">DRR0105</strain>
    </source>
</reference>
<keyword evidence="16" id="KW-1185">Reference proteome</keyword>
<dbReference type="SUPFAM" id="SSF48264">
    <property type="entry name" value="Cytochrome P450"/>
    <property type="match status" value="1"/>
</dbReference>
<proteinExistence type="inferred from homology"/>
<evidence type="ECO:0000313" key="15">
    <source>
        <dbReference type="EMBL" id="KAK9406798.1"/>
    </source>
</evidence>
<evidence type="ECO:0000256" key="12">
    <source>
        <dbReference type="ARBA" id="ARBA00023136"/>
    </source>
</evidence>
<keyword evidence="11" id="KW-0503">Monooxygenase</keyword>
<dbReference type="Proteomes" id="UP001474421">
    <property type="component" value="Unassembled WGS sequence"/>
</dbReference>
<keyword evidence="14" id="KW-1133">Transmembrane helix</keyword>
<keyword evidence="14" id="KW-0812">Transmembrane</keyword>
<evidence type="ECO:0000256" key="3">
    <source>
        <dbReference type="ARBA" id="ARBA00004406"/>
    </source>
</evidence>
<dbReference type="GO" id="GO:0008392">
    <property type="term" value="F:arachidonate epoxygenase activity"/>
    <property type="evidence" value="ECO:0007669"/>
    <property type="project" value="TreeGrafter"/>
</dbReference>
<keyword evidence="6 13" id="KW-0479">Metal-binding</keyword>
<evidence type="ECO:0000256" key="13">
    <source>
        <dbReference type="PIRSR" id="PIRSR602401-1"/>
    </source>
</evidence>
<evidence type="ECO:0000256" key="11">
    <source>
        <dbReference type="ARBA" id="ARBA00023033"/>
    </source>
</evidence>
<accession>A0AAW1BY96</accession>
<comment type="caution">
    <text evidence="15">The sequence shown here is derived from an EMBL/GenBank/DDBJ whole genome shotgun (WGS) entry which is preliminary data.</text>
</comment>
<dbReference type="GO" id="GO:0020037">
    <property type="term" value="F:heme binding"/>
    <property type="evidence" value="ECO:0007669"/>
    <property type="project" value="InterPro"/>
</dbReference>
<dbReference type="PRINTS" id="PR00463">
    <property type="entry name" value="EP450I"/>
</dbReference>